<keyword evidence="4" id="KW-1185">Reference proteome</keyword>
<gene>
    <name evidence="3" type="ORF">GCM10020221_06260</name>
</gene>
<sequence>MRSLAIPVVAATLFALTAPAVSTAGVHRPVALPALPTPPDGAHYFQHVSDLSNNNQRGNTGEE</sequence>
<feature type="chain" id="PRO_5047279992" description="Secreted protein" evidence="2">
    <location>
        <begin position="21"/>
        <end position="63"/>
    </location>
</feature>
<protein>
    <recommendedName>
        <fullName evidence="5">Secreted protein</fullName>
    </recommendedName>
</protein>
<evidence type="ECO:0000313" key="4">
    <source>
        <dbReference type="Proteomes" id="UP001501102"/>
    </source>
</evidence>
<comment type="caution">
    <text evidence="3">The sequence shown here is derived from an EMBL/GenBank/DDBJ whole genome shotgun (WGS) entry which is preliminary data.</text>
</comment>
<organism evidence="3 4">
    <name type="scientific">Streptomyces thioluteus</name>
    <dbReference type="NCBI Taxonomy" id="66431"/>
    <lineage>
        <taxon>Bacteria</taxon>
        <taxon>Bacillati</taxon>
        <taxon>Actinomycetota</taxon>
        <taxon>Actinomycetes</taxon>
        <taxon>Kitasatosporales</taxon>
        <taxon>Streptomycetaceae</taxon>
        <taxon>Streptomyces</taxon>
    </lineage>
</organism>
<feature type="compositionally biased region" description="Polar residues" evidence="1">
    <location>
        <begin position="49"/>
        <end position="63"/>
    </location>
</feature>
<dbReference type="Proteomes" id="UP001501102">
    <property type="component" value="Unassembled WGS sequence"/>
</dbReference>
<accession>A0ABN3WEM4</accession>
<feature type="region of interest" description="Disordered" evidence="1">
    <location>
        <begin position="43"/>
        <end position="63"/>
    </location>
</feature>
<evidence type="ECO:0000313" key="3">
    <source>
        <dbReference type="EMBL" id="GAA2913310.1"/>
    </source>
</evidence>
<keyword evidence="2" id="KW-0732">Signal</keyword>
<feature type="signal peptide" evidence="2">
    <location>
        <begin position="1"/>
        <end position="20"/>
    </location>
</feature>
<dbReference type="EMBL" id="BAAAXZ010000025">
    <property type="protein sequence ID" value="GAA2913310.1"/>
    <property type="molecule type" value="Genomic_DNA"/>
</dbReference>
<proteinExistence type="predicted"/>
<evidence type="ECO:0000256" key="2">
    <source>
        <dbReference type="SAM" id="SignalP"/>
    </source>
</evidence>
<dbReference type="RefSeq" id="WP_344960785.1">
    <property type="nucleotide sequence ID" value="NZ_BAAAXZ010000025.1"/>
</dbReference>
<evidence type="ECO:0000256" key="1">
    <source>
        <dbReference type="SAM" id="MobiDB-lite"/>
    </source>
</evidence>
<reference evidence="3 4" key="1">
    <citation type="journal article" date="2019" name="Int. J. Syst. Evol. Microbiol.">
        <title>The Global Catalogue of Microorganisms (GCM) 10K type strain sequencing project: providing services to taxonomists for standard genome sequencing and annotation.</title>
        <authorList>
            <consortium name="The Broad Institute Genomics Platform"/>
            <consortium name="The Broad Institute Genome Sequencing Center for Infectious Disease"/>
            <person name="Wu L."/>
            <person name="Ma J."/>
        </authorList>
    </citation>
    <scope>NUCLEOTIDE SEQUENCE [LARGE SCALE GENOMIC DNA]</scope>
    <source>
        <strain evidence="3 4">JCM 4087</strain>
    </source>
</reference>
<name>A0ABN3WEM4_STRTU</name>
<evidence type="ECO:0008006" key="5">
    <source>
        <dbReference type="Google" id="ProtNLM"/>
    </source>
</evidence>